<feature type="domain" description="PCIF1 WW" evidence="2">
    <location>
        <begin position="196"/>
        <end position="378"/>
    </location>
</feature>
<dbReference type="eggNOG" id="ENOG502QVT7">
    <property type="taxonomic scope" value="Eukaryota"/>
</dbReference>
<dbReference type="PANTHER" id="PTHR21727">
    <property type="entry name" value="PHOSPHORYLATED CTD INTERACTING FACTOR 1"/>
    <property type="match status" value="1"/>
</dbReference>
<dbReference type="AlphaFoldDB" id="A0A1Y5ID32"/>
<dbReference type="InterPro" id="IPR039881">
    <property type="entry name" value="PCIF1-like"/>
</dbReference>
<dbReference type="GO" id="GO:0099122">
    <property type="term" value="F:RNA polymerase II C-terminal domain binding"/>
    <property type="evidence" value="ECO:0007669"/>
    <property type="project" value="InterPro"/>
</dbReference>
<dbReference type="RefSeq" id="XP_003080294.2">
    <property type="nucleotide sequence ID" value="XM_003080246.2"/>
</dbReference>
<proteinExistence type="predicted"/>
<feature type="compositionally biased region" description="Low complexity" evidence="1">
    <location>
        <begin position="707"/>
        <end position="719"/>
    </location>
</feature>
<evidence type="ECO:0000259" key="2">
    <source>
        <dbReference type="Pfam" id="PF12237"/>
    </source>
</evidence>
<feature type="compositionally biased region" description="Acidic residues" evidence="1">
    <location>
        <begin position="677"/>
        <end position="694"/>
    </location>
</feature>
<feature type="compositionally biased region" description="Basic residues" evidence="1">
    <location>
        <begin position="651"/>
        <end position="668"/>
    </location>
</feature>
<accession>A0A1Y5ID32</accession>
<evidence type="ECO:0000256" key="1">
    <source>
        <dbReference type="SAM" id="MobiDB-lite"/>
    </source>
</evidence>
<gene>
    <name evidence="3" type="ORF">BE221DRAFT_92754</name>
</gene>
<name>A0A1Y5ID32_OSTTA</name>
<organism evidence="3">
    <name type="scientific">Ostreococcus tauri</name>
    <name type="common">Marine green alga</name>
    <dbReference type="NCBI Taxonomy" id="70448"/>
    <lineage>
        <taxon>Eukaryota</taxon>
        <taxon>Viridiplantae</taxon>
        <taxon>Chlorophyta</taxon>
        <taxon>Mamiellophyceae</taxon>
        <taxon>Mamiellales</taxon>
        <taxon>Bathycoccaceae</taxon>
        <taxon>Ostreococcus</taxon>
    </lineage>
</organism>
<dbReference type="GO" id="GO:0016422">
    <property type="term" value="F:mRNA (2'-O-methyladenosine-N6-)-methyltransferase activity"/>
    <property type="evidence" value="ECO:0007669"/>
    <property type="project" value="InterPro"/>
</dbReference>
<protein>
    <submittedName>
        <fullName evidence="3">Phosphorylated CTD interacting factor 1 WW domain-domain-containing protein</fullName>
    </submittedName>
</protein>
<feature type="region of interest" description="Disordered" evidence="1">
    <location>
        <begin position="619"/>
        <end position="729"/>
    </location>
</feature>
<dbReference type="Proteomes" id="UP000195557">
    <property type="component" value="Unassembled WGS sequence"/>
</dbReference>
<dbReference type="InterPro" id="IPR022035">
    <property type="entry name" value="PCIF1_WW"/>
</dbReference>
<dbReference type="Pfam" id="PF12237">
    <property type="entry name" value="PCIF1_WW"/>
    <property type="match status" value="1"/>
</dbReference>
<dbReference type="OrthoDB" id="498301at2759"/>
<sequence length="729" mass="80040">MKRPASTRAAPRLRVWDPSVRFGDADASTSGVDVPSVLGDELTVAAAQRRAALELELHSRVKRARSDLSAITKGTIEGAKGSPLLLFERWCARCALASAFGDEDALAAPLLPGSDPEDGLMKDLRRHGADPDAAARGANEAVRRSAAAAARWRAASEDPSFGLDARVVIRDTGPFVSFQLNQKKPYVKVTKTHLGKLRALYCRTCRRGKPLSEDVNSSEYIVFAYCVFALLLRYGESLGGAGYQAALGEDAFDVLKERLGVSCECFASPLNARYARFCSAFFDVDKYFGSLGNFFGHGFKPRAGSFEMNPPFVPETMLAAVEKASALLDEAQKRGAALSFVVVVPAWKECKFWHFLQSCLHLQHCDIVDAESHGFCDGAQHVRPMHERHRVSSFDTGVCYLQTAAAAAHRPCDRALRDVVTSAMKRALGTCKNVEELERRYRPPTKRAKIDSDAYTMSTITSKSTGAYAPHDVASSGNRTRISSLGNLYPNRWTNDAHNMITMYEKHNPITPRNWCSQTYGVRTRVGRRREFSSFERDARRSRSVHTMDLLYASAEVHTLPPRKRLGCVMRDVAHSPVDLGSKKARIAGEAYVRQALRDPRMLGKALEIASEELSASLYDDSRSDFGGGGVSSKGKKSNASSSSLTQLAKEKKKKTSNSHQTTPKKQRSTTPAMKSDDDDGESSGPVEPEELTDEQMAFKLHMEMNASPRASRGSSRSSQMLAGRALFG</sequence>
<dbReference type="EMBL" id="KZ155778">
    <property type="protein sequence ID" value="OUS47426.1"/>
    <property type="molecule type" value="Genomic_DNA"/>
</dbReference>
<reference evidence="3" key="1">
    <citation type="submission" date="2017-04" db="EMBL/GenBank/DDBJ databases">
        <title>Population genomics of picophytoplankton unveils novel chromosome hypervariability.</title>
        <authorList>
            <consortium name="DOE Joint Genome Institute"/>
            <person name="Blanc-Mathieu R."/>
            <person name="Krasovec M."/>
            <person name="Hebrard M."/>
            <person name="Yau S."/>
            <person name="Desgranges E."/>
            <person name="Martin J."/>
            <person name="Schackwitz W."/>
            <person name="Kuo A."/>
            <person name="Salin G."/>
            <person name="Donnadieu C."/>
            <person name="Desdevises Y."/>
            <person name="Sanchez-Ferandin S."/>
            <person name="Moreau H."/>
            <person name="Rivals E."/>
            <person name="Grigoriev I.V."/>
            <person name="Grimsley N."/>
            <person name="Eyre-Walker A."/>
            <person name="Piganeau G."/>
        </authorList>
    </citation>
    <scope>NUCLEOTIDE SEQUENCE [LARGE SCALE GENOMIC DNA]</scope>
    <source>
        <strain evidence="3">RCC 1115</strain>
    </source>
</reference>
<dbReference type="KEGG" id="ota:OT_ostta07g02050"/>
<dbReference type="PANTHER" id="PTHR21727:SF0">
    <property type="entry name" value="MRNA (2'-O-METHYLADENOSINE-N(6)-)-METHYLTRANSFERASE"/>
    <property type="match status" value="1"/>
</dbReference>
<evidence type="ECO:0000313" key="3">
    <source>
        <dbReference type="EMBL" id="OUS47426.1"/>
    </source>
</evidence>